<proteinExistence type="predicted"/>
<organism evidence="1 2">
    <name type="scientific">Platanthera zijinensis</name>
    <dbReference type="NCBI Taxonomy" id="2320716"/>
    <lineage>
        <taxon>Eukaryota</taxon>
        <taxon>Viridiplantae</taxon>
        <taxon>Streptophyta</taxon>
        <taxon>Embryophyta</taxon>
        <taxon>Tracheophyta</taxon>
        <taxon>Spermatophyta</taxon>
        <taxon>Magnoliopsida</taxon>
        <taxon>Liliopsida</taxon>
        <taxon>Asparagales</taxon>
        <taxon>Orchidaceae</taxon>
        <taxon>Orchidoideae</taxon>
        <taxon>Orchideae</taxon>
        <taxon>Orchidinae</taxon>
        <taxon>Platanthera</taxon>
    </lineage>
</organism>
<gene>
    <name evidence="1" type="ORF">KSP39_PZI008013</name>
</gene>
<keyword evidence="2" id="KW-1185">Reference proteome</keyword>
<reference evidence="1 2" key="1">
    <citation type="journal article" date="2022" name="Nat. Plants">
        <title>Genomes of leafy and leafless Platanthera orchids illuminate the evolution of mycoheterotrophy.</title>
        <authorList>
            <person name="Li M.H."/>
            <person name="Liu K.W."/>
            <person name="Li Z."/>
            <person name="Lu H.C."/>
            <person name="Ye Q.L."/>
            <person name="Zhang D."/>
            <person name="Wang J.Y."/>
            <person name="Li Y.F."/>
            <person name="Zhong Z.M."/>
            <person name="Liu X."/>
            <person name="Yu X."/>
            <person name="Liu D.K."/>
            <person name="Tu X.D."/>
            <person name="Liu B."/>
            <person name="Hao Y."/>
            <person name="Liao X.Y."/>
            <person name="Jiang Y.T."/>
            <person name="Sun W.H."/>
            <person name="Chen J."/>
            <person name="Chen Y.Q."/>
            <person name="Ai Y."/>
            <person name="Zhai J.W."/>
            <person name="Wu S.S."/>
            <person name="Zhou Z."/>
            <person name="Hsiao Y.Y."/>
            <person name="Wu W.L."/>
            <person name="Chen Y.Y."/>
            <person name="Lin Y.F."/>
            <person name="Hsu J.L."/>
            <person name="Li C.Y."/>
            <person name="Wang Z.W."/>
            <person name="Zhao X."/>
            <person name="Zhong W.Y."/>
            <person name="Ma X.K."/>
            <person name="Ma L."/>
            <person name="Huang J."/>
            <person name="Chen G.Z."/>
            <person name="Huang M.Z."/>
            <person name="Huang L."/>
            <person name="Peng D.H."/>
            <person name="Luo Y.B."/>
            <person name="Zou S.Q."/>
            <person name="Chen S.P."/>
            <person name="Lan S."/>
            <person name="Tsai W.C."/>
            <person name="Van de Peer Y."/>
            <person name="Liu Z.J."/>
        </authorList>
    </citation>
    <scope>NUCLEOTIDE SEQUENCE [LARGE SCALE GENOMIC DNA]</scope>
    <source>
        <strain evidence="1">Lor287</strain>
    </source>
</reference>
<protein>
    <submittedName>
        <fullName evidence="1">Uncharacterized protein</fullName>
    </submittedName>
</protein>
<evidence type="ECO:0000313" key="2">
    <source>
        <dbReference type="Proteomes" id="UP001418222"/>
    </source>
</evidence>
<sequence length="146" mass="16994">MMRLEEKEAHRITVCEFHERVLFASTNGRIVEVLPKPKGKSRSHSSRTRLQAFCAHCCCLIVPDILWMAPIMEKLSLTAENYGSVSRYFIRTIDDDRMLSQDVHEKLVWHSACYHQMSRRNWSSIIRLTRYSSSKAATNQVVDDCM</sequence>
<dbReference type="EMBL" id="JBBWWQ010000006">
    <property type="protein sequence ID" value="KAK8945026.1"/>
    <property type="molecule type" value="Genomic_DNA"/>
</dbReference>
<accession>A0AAP0BPL0</accession>
<comment type="caution">
    <text evidence="1">The sequence shown here is derived from an EMBL/GenBank/DDBJ whole genome shotgun (WGS) entry which is preliminary data.</text>
</comment>
<name>A0AAP0BPL0_9ASPA</name>
<dbReference type="AlphaFoldDB" id="A0AAP0BPL0"/>
<dbReference type="Proteomes" id="UP001418222">
    <property type="component" value="Unassembled WGS sequence"/>
</dbReference>
<evidence type="ECO:0000313" key="1">
    <source>
        <dbReference type="EMBL" id="KAK8945026.1"/>
    </source>
</evidence>